<evidence type="ECO:0000313" key="7">
    <source>
        <dbReference type="Proteomes" id="UP001168098"/>
    </source>
</evidence>
<accession>A0AA39AFW7</accession>
<proteinExistence type="inferred from homology"/>
<dbReference type="Proteomes" id="UP001168098">
    <property type="component" value="Unassembled WGS sequence"/>
</dbReference>
<dbReference type="AlphaFoldDB" id="A0AA39AFW7"/>
<dbReference type="Gene3D" id="1.10.110.10">
    <property type="entry name" value="Plant lipid-transfer and hydrophobic proteins"/>
    <property type="match status" value="1"/>
</dbReference>
<feature type="chain" id="PRO_5041201153" description="Bifunctional inhibitor/plant lipid transfer protein/seed storage helical domain-containing protein" evidence="4">
    <location>
        <begin position="26"/>
        <end position="135"/>
    </location>
</feature>
<feature type="region of interest" description="Disordered" evidence="3">
    <location>
        <begin position="32"/>
        <end position="51"/>
    </location>
</feature>
<dbReference type="EMBL" id="JARBHA010000002">
    <property type="protein sequence ID" value="KAJ9706875.1"/>
    <property type="molecule type" value="Genomic_DNA"/>
</dbReference>
<dbReference type="Pfam" id="PF14547">
    <property type="entry name" value="Hydrophob_seed"/>
    <property type="match status" value="1"/>
</dbReference>
<comment type="similarity">
    <text evidence="1">Belongs to the plant LTP family. PEARLI1 subfamily.</text>
</comment>
<dbReference type="PROSITE" id="PS51257">
    <property type="entry name" value="PROKAR_LIPOPROTEIN"/>
    <property type="match status" value="1"/>
</dbReference>
<evidence type="ECO:0000259" key="5">
    <source>
        <dbReference type="SMART" id="SM00499"/>
    </source>
</evidence>
<dbReference type="FunFam" id="1.10.110.10:FF:000003">
    <property type="entry name" value="pEARLI1-like lipid transfer protein 1"/>
    <property type="match status" value="1"/>
</dbReference>
<dbReference type="InterPro" id="IPR051636">
    <property type="entry name" value="Plant_LTP/defense-related"/>
</dbReference>
<protein>
    <recommendedName>
        <fullName evidence="5">Bifunctional inhibitor/plant lipid transfer protein/seed storage helical domain-containing protein</fullName>
    </recommendedName>
</protein>
<comment type="caution">
    <text evidence="6">The sequence shown here is derived from an EMBL/GenBank/DDBJ whole genome shotgun (WGS) entry which is preliminary data.</text>
</comment>
<gene>
    <name evidence="6" type="ORF">PVL29_002033</name>
</gene>
<organism evidence="6 7">
    <name type="scientific">Vitis rotundifolia</name>
    <name type="common">Muscadine grape</name>
    <dbReference type="NCBI Taxonomy" id="103349"/>
    <lineage>
        <taxon>Eukaryota</taxon>
        <taxon>Viridiplantae</taxon>
        <taxon>Streptophyta</taxon>
        <taxon>Embryophyta</taxon>
        <taxon>Tracheophyta</taxon>
        <taxon>Spermatophyta</taxon>
        <taxon>Magnoliopsida</taxon>
        <taxon>eudicotyledons</taxon>
        <taxon>Gunneridae</taxon>
        <taxon>Pentapetalae</taxon>
        <taxon>rosids</taxon>
        <taxon>Vitales</taxon>
        <taxon>Vitaceae</taxon>
        <taxon>Viteae</taxon>
        <taxon>Vitis</taxon>
    </lineage>
</organism>
<dbReference type="PANTHER" id="PTHR31731">
    <property type="match status" value="1"/>
</dbReference>
<dbReference type="SUPFAM" id="SSF47699">
    <property type="entry name" value="Bifunctional inhibitor/lipid-transfer protein/seed storage 2S albumin"/>
    <property type="match status" value="1"/>
</dbReference>
<dbReference type="SMART" id="SM00499">
    <property type="entry name" value="AAI"/>
    <property type="match status" value="1"/>
</dbReference>
<keyword evidence="2 4" id="KW-0732">Signal</keyword>
<evidence type="ECO:0000313" key="6">
    <source>
        <dbReference type="EMBL" id="KAJ9706875.1"/>
    </source>
</evidence>
<dbReference type="InterPro" id="IPR027923">
    <property type="entry name" value="Hydrophob_seed_dom"/>
</dbReference>
<evidence type="ECO:0000256" key="3">
    <source>
        <dbReference type="SAM" id="MobiDB-lite"/>
    </source>
</evidence>
<dbReference type="InterPro" id="IPR016140">
    <property type="entry name" value="Bifunc_inhib/LTP/seed_store"/>
</dbReference>
<reference evidence="6 7" key="1">
    <citation type="journal article" date="2023" name="BMC Biotechnol.">
        <title>Vitis rotundifolia cv Carlos genome sequencing.</title>
        <authorList>
            <person name="Huff M."/>
            <person name="Hulse-Kemp A."/>
            <person name="Scheffler B."/>
            <person name="Youngblood R."/>
            <person name="Simpson S."/>
            <person name="Babiker E."/>
            <person name="Staton M."/>
        </authorList>
    </citation>
    <scope>NUCLEOTIDE SEQUENCE [LARGE SCALE GENOMIC DNA]</scope>
    <source>
        <tissue evidence="6">Leaf</tissue>
    </source>
</reference>
<feature type="signal peptide" evidence="4">
    <location>
        <begin position="1"/>
        <end position="25"/>
    </location>
</feature>
<sequence length="135" mass="13836">MASKSSASVAFFLLVNLLFFAIVSACGTCPNPPKSRTNPRPTPSPSPARATCPKDTLKLGVCADLLGGLISVVVGTPPKTPCCSLIQGLADLEAAICLCTAIKANVLGINLNIPLSLSLLLNVCSKKVPPGFQCA</sequence>
<dbReference type="InterPro" id="IPR036312">
    <property type="entry name" value="Bifun_inhib/LTP/seed_sf"/>
</dbReference>
<evidence type="ECO:0000256" key="4">
    <source>
        <dbReference type="SAM" id="SignalP"/>
    </source>
</evidence>
<dbReference type="CDD" id="cd01958">
    <property type="entry name" value="HPS_like"/>
    <property type="match status" value="1"/>
</dbReference>
<keyword evidence="7" id="KW-1185">Reference proteome</keyword>
<feature type="domain" description="Bifunctional inhibitor/plant lipid transfer protein/seed storage helical" evidence="5">
    <location>
        <begin position="52"/>
        <end position="134"/>
    </location>
</feature>
<name>A0AA39AFW7_VITRO</name>
<evidence type="ECO:0000256" key="1">
    <source>
        <dbReference type="ARBA" id="ARBA00008965"/>
    </source>
</evidence>
<evidence type="ECO:0000256" key="2">
    <source>
        <dbReference type="ARBA" id="ARBA00022729"/>
    </source>
</evidence>